<dbReference type="Proteomes" id="UP000285190">
    <property type="component" value="Unassembled WGS sequence"/>
</dbReference>
<gene>
    <name evidence="2" type="ORF">D3870_02665</name>
</gene>
<evidence type="ECO:0000313" key="2">
    <source>
        <dbReference type="EMBL" id="RJG07787.1"/>
    </source>
</evidence>
<evidence type="ECO:0000313" key="3">
    <source>
        <dbReference type="Proteomes" id="UP000285190"/>
    </source>
</evidence>
<accession>A0A418X5M2</accession>
<reference evidence="2 3" key="1">
    <citation type="submission" date="2018-09" db="EMBL/GenBank/DDBJ databases">
        <authorList>
            <person name="Zhu H."/>
        </authorList>
    </citation>
    <scope>NUCLEOTIDE SEQUENCE [LARGE SCALE GENOMIC DNA]</scope>
    <source>
        <strain evidence="2 3">K2R10-39</strain>
    </source>
</reference>
<dbReference type="Pfam" id="PF05258">
    <property type="entry name" value="DciA"/>
    <property type="match status" value="1"/>
</dbReference>
<proteinExistence type="predicted"/>
<organism evidence="2 3">
    <name type="scientific">Noviherbaspirillum cavernae</name>
    <dbReference type="NCBI Taxonomy" id="2320862"/>
    <lineage>
        <taxon>Bacteria</taxon>
        <taxon>Pseudomonadati</taxon>
        <taxon>Pseudomonadota</taxon>
        <taxon>Betaproteobacteria</taxon>
        <taxon>Burkholderiales</taxon>
        <taxon>Oxalobacteraceae</taxon>
        <taxon>Noviherbaspirillum</taxon>
    </lineage>
</organism>
<dbReference type="EMBL" id="QYUN01000002">
    <property type="protein sequence ID" value="RJG07787.1"/>
    <property type="molecule type" value="Genomic_DNA"/>
</dbReference>
<feature type="region of interest" description="Disordered" evidence="1">
    <location>
        <begin position="1"/>
        <end position="21"/>
    </location>
</feature>
<dbReference type="InterPro" id="IPR007922">
    <property type="entry name" value="DciA-like"/>
</dbReference>
<sequence>MRSSSFQSSPRRGTRSAQTTKGAADFLRAHDKMSALLPAVTRMAALQKDCSTILPAVFDTCSVLKFEADQLVLTVPNAALSAKLKQQLPKLQDNLVQRGWQVNAIRLKLQPRKIDEKSRKIKQLVLPSQAISSFDALSSSLENSPQNEPLKAAINAMLRHHRQAR</sequence>
<name>A0A418X5M2_9BURK</name>
<dbReference type="AlphaFoldDB" id="A0A418X5M2"/>
<dbReference type="OrthoDB" id="8521216at2"/>
<keyword evidence="3" id="KW-1185">Reference proteome</keyword>
<protein>
    <submittedName>
        <fullName evidence="2">DUF721 domain-containing protein</fullName>
    </submittedName>
</protein>
<comment type="caution">
    <text evidence="2">The sequence shown here is derived from an EMBL/GenBank/DDBJ whole genome shotgun (WGS) entry which is preliminary data.</text>
</comment>
<evidence type="ECO:0000256" key="1">
    <source>
        <dbReference type="SAM" id="MobiDB-lite"/>
    </source>
</evidence>